<sequence>MNGYCSERLSQENERYQDSEGCILESASAFACGVLKEIEELAGTTSCKSLQLVRLKKWAQEQGCWYNDRSLFGDYFDRGSENETYLSPDLNDIIKLNDFRYSDDNLTSFFERIKAHNTYFPDCAYRMIGFAENIQGKICAVLVQPFISDARLATKEEIYDEFIRLGFSPEDNGEYFTNGRHDIFDAVDGNVLVDDEGHLYFIDTIIYKSGTGGVEAYNSLSPRAKSK</sequence>
<dbReference type="Pfam" id="PF18762">
    <property type="entry name" value="Kinase-PolyVal"/>
    <property type="match status" value="1"/>
</dbReference>
<proteinExistence type="predicted"/>
<reference evidence="1" key="1">
    <citation type="submission" date="2021-08" db="EMBL/GenBank/DDBJ databases">
        <title>Prevotella lacticifex sp. nov., isolated from rumen of cow.</title>
        <authorList>
            <person name="Shinkai T."/>
            <person name="Ikeyama N."/>
            <person name="Kumagai M."/>
            <person name="Ohmori H."/>
            <person name="Sakamoto M."/>
            <person name="Ohkuma M."/>
            <person name="Mitsumori M."/>
        </authorList>
    </citation>
    <scope>NUCLEOTIDE SEQUENCE</scope>
    <source>
        <strain evidence="1">JCM 8259</strain>
    </source>
</reference>
<dbReference type="AlphaFoldDB" id="A0AA37MKY1"/>
<protein>
    <submittedName>
        <fullName evidence="1">Uncharacterized protein</fullName>
    </submittedName>
</protein>
<dbReference type="Proteomes" id="UP000887097">
    <property type="component" value="Unassembled WGS sequence"/>
</dbReference>
<evidence type="ECO:0000313" key="2">
    <source>
        <dbReference type="Proteomes" id="UP000887097"/>
    </source>
</evidence>
<accession>A0AA37MKY1</accession>
<gene>
    <name evidence="1" type="ORF">PRMUPPPA20_12950</name>
</gene>
<dbReference type="InterPro" id="IPR041055">
    <property type="entry name" value="Kinase-PolyVal"/>
</dbReference>
<dbReference type="RefSeq" id="WP_049769071.1">
    <property type="nucleotide sequence ID" value="NZ_BPTT01000001.1"/>
</dbReference>
<organism evidence="1 2">
    <name type="scientific">Xylanibacter ruminicola</name>
    <name type="common">Prevotella ruminicola</name>
    <dbReference type="NCBI Taxonomy" id="839"/>
    <lineage>
        <taxon>Bacteria</taxon>
        <taxon>Pseudomonadati</taxon>
        <taxon>Bacteroidota</taxon>
        <taxon>Bacteroidia</taxon>
        <taxon>Bacteroidales</taxon>
        <taxon>Prevotellaceae</taxon>
        <taxon>Xylanibacter</taxon>
    </lineage>
</organism>
<comment type="caution">
    <text evidence="1">The sequence shown here is derived from an EMBL/GenBank/DDBJ whole genome shotgun (WGS) entry which is preliminary data.</text>
</comment>
<dbReference type="GeneID" id="31500328"/>
<name>A0AA37MKY1_XYLRU</name>
<evidence type="ECO:0000313" key="1">
    <source>
        <dbReference type="EMBL" id="GJG33186.1"/>
    </source>
</evidence>
<dbReference type="EMBL" id="BPTT01000001">
    <property type="protein sequence ID" value="GJG33186.1"/>
    <property type="molecule type" value="Genomic_DNA"/>
</dbReference>